<reference evidence="1" key="1">
    <citation type="journal article" date="2015" name="Nature">
        <title>Complex archaea that bridge the gap between prokaryotes and eukaryotes.</title>
        <authorList>
            <person name="Spang A."/>
            <person name="Saw J.H."/>
            <person name="Jorgensen S.L."/>
            <person name="Zaremba-Niedzwiedzka K."/>
            <person name="Martijn J."/>
            <person name="Lind A.E."/>
            <person name="van Eijk R."/>
            <person name="Schleper C."/>
            <person name="Guy L."/>
            <person name="Ettema T.J."/>
        </authorList>
    </citation>
    <scope>NUCLEOTIDE SEQUENCE</scope>
</reference>
<feature type="non-terminal residue" evidence="1">
    <location>
        <position position="1"/>
    </location>
</feature>
<sequence length="104" mass="11808">IHSTANFILPKEKIRLNLELKNPVITKETIGAYNQFREKFKLPKDKNPSKTLEIVYGPRVVIDGKVQAFGVKELEIDPSLSIPFMVLNESVVDKARKLTKMQGN</sequence>
<accession>A0A0F9KSW3</accession>
<name>A0A0F9KSW3_9ZZZZ</name>
<gene>
    <name evidence="1" type="ORF">LCGC14_1597110</name>
</gene>
<protein>
    <submittedName>
        <fullName evidence="1">Uncharacterized protein</fullName>
    </submittedName>
</protein>
<dbReference type="EMBL" id="LAZR01012758">
    <property type="protein sequence ID" value="KKM25223.1"/>
    <property type="molecule type" value="Genomic_DNA"/>
</dbReference>
<comment type="caution">
    <text evidence="1">The sequence shown here is derived from an EMBL/GenBank/DDBJ whole genome shotgun (WGS) entry which is preliminary data.</text>
</comment>
<evidence type="ECO:0000313" key="1">
    <source>
        <dbReference type="EMBL" id="KKM25223.1"/>
    </source>
</evidence>
<proteinExistence type="predicted"/>
<dbReference type="AlphaFoldDB" id="A0A0F9KSW3"/>
<organism evidence="1">
    <name type="scientific">marine sediment metagenome</name>
    <dbReference type="NCBI Taxonomy" id="412755"/>
    <lineage>
        <taxon>unclassified sequences</taxon>
        <taxon>metagenomes</taxon>
        <taxon>ecological metagenomes</taxon>
    </lineage>
</organism>